<dbReference type="GO" id="GO:0016740">
    <property type="term" value="F:transferase activity"/>
    <property type="evidence" value="ECO:0007669"/>
    <property type="project" value="UniProtKB-KW"/>
</dbReference>
<dbReference type="KEGG" id="phb:HYN04_01810"/>
<dbReference type="InterPro" id="IPR052018">
    <property type="entry name" value="PHP_domain"/>
</dbReference>
<accession>A0A2Z3HS59</accession>
<name>A0A2Z3HS59_9CAUL</name>
<dbReference type="GO" id="GO:0035312">
    <property type="term" value="F:5'-3' DNA exonuclease activity"/>
    <property type="evidence" value="ECO:0007669"/>
    <property type="project" value="TreeGrafter"/>
</dbReference>
<keyword evidence="1" id="KW-0808">Transferase</keyword>
<gene>
    <name evidence="1" type="ORF">HYN04_01810</name>
</gene>
<dbReference type="PANTHER" id="PTHR42924:SF3">
    <property type="entry name" value="POLYMERASE_HISTIDINOL PHOSPHATASE N-TERMINAL DOMAIN-CONTAINING PROTEIN"/>
    <property type="match status" value="1"/>
</dbReference>
<dbReference type="AlphaFoldDB" id="A0A2Z3HS59"/>
<sequence length="484" mass="50688">MLAFGLPAEAASRPPDLVLDGAVRRTDHQTFREIPFRVPPGVDRLRVELSHDGATNKTVLDLGVRDPERLRGWSGGARTSFEIGESGATPGYLAGPLPPGRWKILLGAPNVRPDATALYTVRIWFGRSAKGPDPVFSPPVREAAAWYRGDLHLHTAHSDGRCASVTGRPAPCPAFLTFQAAREAGLDFIALSEHNTTSQAAVVQELSAYFDDLLVIPAREVTTFEGHANVYGTWAPLDFRIGRGDAAGLKALLDAAEAEGALVAPNHPGLPSGEICMGCGWTAATDWSRIPALEVISGGAPALGMDGAFSGLALWDRLLSQGLRVTGIAGSDTHDPLRTDPAAPRIGRPATVVFSDGLSTPGVLAGIRAGRVFIDLAGDASGVRLDYAATTAEGGRAVMGGLLSAPQDSMLDVEVTLVGSPAGGRLRSAGGVTPIDLPVAGSVVLPRIKVLPGARWFRFELVGADGRRRLIGNPIYLTPGAPNS</sequence>
<proteinExistence type="predicted"/>
<evidence type="ECO:0000313" key="1">
    <source>
        <dbReference type="EMBL" id="AWM78677.1"/>
    </source>
</evidence>
<dbReference type="InterPro" id="IPR016195">
    <property type="entry name" value="Pol/histidinol_Pase-like"/>
</dbReference>
<dbReference type="OrthoDB" id="9804333at2"/>
<protein>
    <submittedName>
        <fullName evidence="1">Phosphotransferase</fullName>
    </submittedName>
</protein>
<dbReference type="EMBL" id="CP029479">
    <property type="protein sequence ID" value="AWM78677.1"/>
    <property type="molecule type" value="Genomic_DNA"/>
</dbReference>
<reference evidence="2" key="1">
    <citation type="submission" date="2018-05" db="EMBL/GenBank/DDBJ databases">
        <title>Genome sequencing of Phenylobacterium sp. HYN0004.</title>
        <authorList>
            <person name="Yi H."/>
            <person name="Baek C."/>
        </authorList>
    </citation>
    <scope>NUCLEOTIDE SEQUENCE [LARGE SCALE GENOMIC DNA]</scope>
    <source>
        <strain evidence="2">HYN0004</strain>
    </source>
</reference>
<dbReference type="GO" id="GO:0004534">
    <property type="term" value="F:5'-3' RNA exonuclease activity"/>
    <property type="evidence" value="ECO:0007669"/>
    <property type="project" value="TreeGrafter"/>
</dbReference>
<keyword evidence="2" id="KW-1185">Reference proteome</keyword>
<evidence type="ECO:0000313" key="2">
    <source>
        <dbReference type="Proteomes" id="UP000247763"/>
    </source>
</evidence>
<dbReference type="PANTHER" id="PTHR42924">
    <property type="entry name" value="EXONUCLEASE"/>
    <property type="match status" value="1"/>
</dbReference>
<organism evidence="1 2">
    <name type="scientific">Phenylobacterium parvum</name>
    <dbReference type="NCBI Taxonomy" id="2201350"/>
    <lineage>
        <taxon>Bacteria</taxon>
        <taxon>Pseudomonadati</taxon>
        <taxon>Pseudomonadota</taxon>
        <taxon>Alphaproteobacteria</taxon>
        <taxon>Caulobacterales</taxon>
        <taxon>Caulobacteraceae</taxon>
        <taxon>Phenylobacterium</taxon>
    </lineage>
</organism>
<dbReference type="Proteomes" id="UP000247763">
    <property type="component" value="Chromosome"/>
</dbReference>
<dbReference type="NCBIfam" id="NF038032">
    <property type="entry name" value="CehA_McbA_metalo"/>
    <property type="match status" value="1"/>
</dbReference>
<dbReference type="SUPFAM" id="SSF89550">
    <property type="entry name" value="PHP domain-like"/>
    <property type="match status" value="1"/>
</dbReference>
<dbReference type="Gene3D" id="3.20.20.140">
    <property type="entry name" value="Metal-dependent hydrolases"/>
    <property type="match status" value="1"/>
</dbReference>